<keyword evidence="2" id="KW-0472">Membrane</keyword>
<feature type="transmembrane region" description="Helical" evidence="2">
    <location>
        <begin position="51"/>
        <end position="75"/>
    </location>
</feature>
<comment type="caution">
    <text evidence="3">The sequence shown here is derived from an EMBL/GenBank/DDBJ whole genome shotgun (WGS) entry which is preliminary data.</text>
</comment>
<reference evidence="3 4" key="1">
    <citation type="submission" date="2020-07" db="EMBL/GenBank/DDBJ databases">
        <title>Sequencing the genomes of 1000 actinobacteria strains.</title>
        <authorList>
            <person name="Klenk H.-P."/>
        </authorList>
    </citation>
    <scope>NUCLEOTIDE SEQUENCE [LARGE SCALE GENOMIC DNA]</scope>
    <source>
        <strain evidence="3 4">DSM 103833</strain>
    </source>
</reference>
<keyword evidence="2" id="KW-0812">Transmembrane</keyword>
<evidence type="ECO:0000313" key="3">
    <source>
        <dbReference type="EMBL" id="NYJ00601.1"/>
    </source>
</evidence>
<gene>
    <name evidence="3" type="ORF">HNR19_001299</name>
</gene>
<accession>A0A853C074</accession>
<feature type="transmembrane region" description="Helical" evidence="2">
    <location>
        <begin position="129"/>
        <end position="150"/>
    </location>
</feature>
<dbReference type="Proteomes" id="UP000530424">
    <property type="component" value="Unassembled WGS sequence"/>
</dbReference>
<evidence type="ECO:0000256" key="2">
    <source>
        <dbReference type="SAM" id="Phobius"/>
    </source>
</evidence>
<evidence type="ECO:0000256" key="1">
    <source>
        <dbReference type="SAM" id="MobiDB-lite"/>
    </source>
</evidence>
<dbReference type="RefSeq" id="WP_179667166.1">
    <property type="nucleotide sequence ID" value="NZ_JACCFP010000001.1"/>
</dbReference>
<sequence length="210" mass="22280">MDILHRHHHKDTDVVTEDRTGTHQRDVVHERRAHEAHAHERFGGVNIGAAFAGWLVAIALTVLLTSIVGAVASAIGENTNFTQSDAQREANTIGIAAAVTLVVVMALAYFFGGYVAGRMSRFDGARQGMAVWVIGLLVTIVAVVLGVVFGNEYNVLDRVDLPRIPIPTDTATWGGVIAGVALLVVTLLAALAGGKAGHSYHNRVDRAAFG</sequence>
<keyword evidence="4" id="KW-1185">Reference proteome</keyword>
<feature type="compositionally biased region" description="Basic and acidic residues" evidence="1">
    <location>
        <begin position="10"/>
        <end position="24"/>
    </location>
</feature>
<keyword evidence="2" id="KW-1133">Transmembrane helix</keyword>
<organism evidence="3 4">
    <name type="scientific">Nocardioides thalensis</name>
    <dbReference type="NCBI Taxonomy" id="1914755"/>
    <lineage>
        <taxon>Bacteria</taxon>
        <taxon>Bacillati</taxon>
        <taxon>Actinomycetota</taxon>
        <taxon>Actinomycetes</taxon>
        <taxon>Propionibacteriales</taxon>
        <taxon>Nocardioidaceae</taxon>
        <taxon>Nocardioides</taxon>
    </lineage>
</organism>
<evidence type="ECO:0000313" key="4">
    <source>
        <dbReference type="Proteomes" id="UP000530424"/>
    </source>
</evidence>
<feature type="transmembrane region" description="Helical" evidence="2">
    <location>
        <begin position="95"/>
        <end position="117"/>
    </location>
</feature>
<feature type="transmembrane region" description="Helical" evidence="2">
    <location>
        <begin position="170"/>
        <end position="193"/>
    </location>
</feature>
<feature type="region of interest" description="Disordered" evidence="1">
    <location>
        <begin position="1"/>
        <end position="24"/>
    </location>
</feature>
<name>A0A853C074_9ACTN</name>
<proteinExistence type="predicted"/>
<protein>
    <submittedName>
        <fullName evidence="3">Amino acid transporter</fullName>
    </submittedName>
</protein>
<dbReference type="AlphaFoldDB" id="A0A853C074"/>
<dbReference type="EMBL" id="JACCFP010000001">
    <property type="protein sequence ID" value="NYJ00601.1"/>
    <property type="molecule type" value="Genomic_DNA"/>
</dbReference>